<dbReference type="InterPro" id="IPR027417">
    <property type="entry name" value="P-loop_NTPase"/>
</dbReference>
<dbReference type="SUPFAM" id="SSF52540">
    <property type="entry name" value="P-loop containing nucleoside triphosphate hydrolases"/>
    <property type="match status" value="2"/>
</dbReference>
<dbReference type="InterPro" id="IPR010285">
    <property type="entry name" value="DNA_helicase_pif1-like_DEAD"/>
</dbReference>
<dbReference type="Proteomes" id="UP000067689">
    <property type="component" value="Chromosome"/>
</dbReference>
<accession>A0A0U4CY03</accession>
<dbReference type="Gene3D" id="3.40.50.300">
    <property type="entry name" value="P-loop containing nucleotide triphosphate hydrolases"/>
    <property type="match status" value="2"/>
</dbReference>
<dbReference type="FunFam" id="3.40.50.300:FF:001498">
    <property type="entry name" value="ATP-dependent DNA helicase"/>
    <property type="match status" value="1"/>
</dbReference>
<dbReference type="GO" id="GO:0003678">
    <property type="term" value="F:DNA helicase activity"/>
    <property type="evidence" value="ECO:0007669"/>
    <property type="project" value="InterPro"/>
</dbReference>
<dbReference type="CDD" id="cd18809">
    <property type="entry name" value="SF1_C_RecD"/>
    <property type="match status" value="1"/>
</dbReference>
<organism evidence="2 3">
    <name type="scientific">Aeromicrobium erythreum</name>
    <dbReference type="NCBI Taxonomy" id="2041"/>
    <lineage>
        <taxon>Bacteria</taxon>
        <taxon>Bacillati</taxon>
        <taxon>Actinomycetota</taxon>
        <taxon>Actinomycetes</taxon>
        <taxon>Propionibacteriales</taxon>
        <taxon>Nocardioidaceae</taxon>
        <taxon>Aeromicrobium</taxon>
    </lineage>
</organism>
<proteinExistence type="predicted"/>
<dbReference type="KEGG" id="aer:AERYTH_13090"/>
<dbReference type="PANTHER" id="PTHR47642">
    <property type="entry name" value="ATP-DEPENDENT DNA HELICASE"/>
    <property type="match status" value="1"/>
</dbReference>
<dbReference type="AlphaFoldDB" id="A0A0U4CY03"/>
<reference evidence="2 3" key="1">
    <citation type="journal article" date="1991" name="Int. J. Syst. Bacteriol.">
        <title>Description of the erythromycin-producing bacterium Arthrobacter sp. strain NRRL B-3381 as Aeromicrobium erythreum gen. nov., sp. nov.</title>
        <authorList>
            <person name="Miller E.S."/>
            <person name="Woese C.R."/>
            <person name="Brenner S."/>
        </authorList>
    </citation>
    <scope>NUCLEOTIDE SEQUENCE [LARGE SCALE GENOMIC DNA]</scope>
    <source>
        <strain evidence="2 3">AR18</strain>
    </source>
</reference>
<dbReference type="Pfam" id="PF05970">
    <property type="entry name" value="PIF1"/>
    <property type="match status" value="1"/>
</dbReference>
<evidence type="ECO:0000313" key="2">
    <source>
        <dbReference type="EMBL" id="ALX05565.1"/>
    </source>
</evidence>
<evidence type="ECO:0000313" key="3">
    <source>
        <dbReference type="Proteomes" id="UP000067689"/>
    </source>
</evidence>
<dbReference type="Gene3D" id="3.40.50.10190">
    <property type="entry name" value="BRCT domain"/>
    <property type="match status" value="1"/>
</dbReference>
<dbReference type="SMART" id="SM00382">
    <property type="entry name" value="AAA"/>
    <property type="match status" value="1"/>
</dbReference>
<keyword evidence="3" id="KW-1185">Reference proteome</keyword>
<dbReference type="InterPro" id="IPR003593">
    <property type="entry name" value="AAA+_ATPase"/>
</dbReference>
<dbReference type="GO" id="GO:0006281">
    <property type="term" value="P:DNA repair"/>
    <property type="evidence" value="ECO:0007669"/>
    <property type="project" value="InterPro"/>
</dbReference>
<protein>
    <submittedName>
        <fullName evidence="2">ATPase AAA</fullName>
    </submittedName>
</protein>
<dbReference type="PATRIC" id="fig|2041.4.peg.2731"/>
<feature type="domain" description="AAA+ ATPase" evidence="1">
    <location>
        <begin position="16"/>
        <end position="322"/>
    </location>
</feature>
<name>A0A0U4CY03_9ACTN</name>
<dbReference type="GO" id="GO:0000723">
    <property type="term" value="P:telomere maintenance"/>
    <property type="evidence" value="ECO:0007669"/>
    <property type="project" value="InterPro"/>
</dbReference>
<gene>
    <name evidence="2" type="ORF">AERYTH_13090</name>
</gene>
<evidence type="ECO:0000259" key="1">
    <source>
        <dbReference type="SMART" id="SM00382"/>
    </source>
</evidence>
<dbReference type="PANTHER" id="PTHR47642:SF7">
    <property type="entry name" value="ATP-DEPENDENT DNA HELICASE PIF1"/>
    <property type="match status" value="1"/>
</dbReference>
<dbReference type="SUPFAM" id="SSF52113">
    <property type="entry name" value="BRCT domain"/>
    <property type="match status" value="1"/>
</dbReference>
<dbReference type="STRING" id="2041.AERYTH_13090"/>
<dbReference type="EMBL" id="CP011502">
    <property type="protein sequence ID" value="ALX05565.1"/>
    <property type="molecule type" value="Genomic_DNA"/>
</dbReference>
<dbReference type="InterPro" id="IPR036420">
    <property type="entry name" value="BRCT_dom_sf"/>
</dbReference>
<dbReference type="InterPro" id="IPR051055">
    <property type="entry name" value="PIF1_helicase"/>
</dbReference>
<sequence>MTITPEIERALELLESGSHLFLTGKAGTGKSTLVRHFLETTERRVVVAAPTGIAALNVDGYTIHRLFGFRPTTTLDDVRSGTYRPGRFTKAIRGLQTLVVDEASMVRADVLDMVEAALRRFGPREGEPFGGVQVVLVGDLLQLPPIVGERETEFFRTHYDTEYFYSAHCFDRDAFPTVALTTVFRQLGDDTLTGLLNAVREGVLLEQAREELNSRVDRDFEPPEDELWLTLAPSNSIVTARNRERLERLPGDVVTSVARESGDLGGFDPPTDTVLRLKVGAQVMMLTNDPSDRWVNGSLARVVDIEADDVSGDVELEVELADGSVVTVDEYTWEVTRPVVEGGTLTREVVGTYRQLPCRLAWAITIHKSQGQTLDRLVVDLTGGVFATGQVYVALSRATSMAGLVLKRPIEPRHLRTDRRVTRFLSGEVARTAPDRFASLGVCFVGDEGTFSRPRPVELAVAFDDGTAVSTLVNPERDLADARARFGISADDVLLAPTLPEAWAVLAPLLEGVTLVGSRVDDALGKVDFELKRLQHVVPMGFGVELPFGGLSSAERMAMSSGRAADQASAALSAFTRMRDEGLAVAASTPFEPAEGLPDPSYLLTRDPDLPPPSTDRLPTLSALVEASVGVSAALLGGAPAQSGERPPRVVADAVVARLANVATKASRLSPQLVERLRMVEDLLDERFVDDLVETVAAATPSASDVLQPGARVCFTGTATSPSGRTYGRDEMERLARDAGLVPAANVTKTKCDLLVVAEVGTQSGKARKAREYGKPVISADEFFAWLGVV</sequence>